<evidence type="ECO:0008006" key="5">
    <source>
        <dbReference type="Google" id="ProtNLM"/>
    </source>
</evidence>
<organism evidence="3 4">
    <name type="scientific">Polysphondylium violaceum</name>
    <dbReference type="NCBI Taxonomy" id="133409"/>
    <lineage>
        <taxon>Eukaryota</taxon>
        <taxon>Amoebozoa</taxon>
        <taxon>Evosea</taxon>
        <taxon>Eumycetozoa</taxon>
        <taxon>Dictyostelia</taxon>
        <taxon>Dictyosteliales</taxon>
        <taxon>Dictyosteliaceae</taxon>
        <taxon>Polysphondylium</taxon>
    </lineage>
</organism>
<dbReference type="OrthoDB" id="17991at2759"/>
<proteinExistence type="predicted"/>
<accession>A0A8J4PZR7</accession>
<keyword evidence="1" id="KW-0472">Membrane</keyword>
<dbReference type="InterPro" id="IPR052326">
    <property type="entry name" value="Diff-Dev_Assoc_Protein"/>
</dbReference>
<keyword evidence="1" id="KW-1133">Transmembrane helix</keyword>
<dbReference type="PANTHER" id="PTHR33459:SF8">
    <property type="entry name" value="TRANSMEMBRANE PROTEIN"/>
    <property type="match status" value="1"/>
</dbReference>
<sequence>MKLYISLFILLSLFTLSFANQCSINANLVDTGNRCNPSSEVCNTGAYCNQIEQKCTAITAQGGACTSASQCGTLACINNICYPGNYAVGNQTCKYNQDCFNPTLTCQNGLCKIAPGQKCTNSPDCGVTQYCASSGLCENVSNEGGSCADKQRYQCRSDLVCTYADDSAKELTCQKPYTKQLNNKCNGQQDNERIPFFIDCDIGKNLICSSQGSCIENTPSAECTKCSTVSDCKGLSDTCLCEQGSLNNNTGGVCVADVKYTPQCKDTFTKLISCCQTNGCAMNQRMLFNTGGCAFNKCKEYVCQMSDCFRATGYSLVAAESACASYSSPVYATCPNSSFTLKPSLPHFTISLLLALVFIFALLY</sequence>
<comment type="caution">
    <text evidence="3">The sequence shown here is derived from an EMBL/GenBank/DDBJ whole genome shotgun (WGS) entry which is preliminary data.</text>
</comment>
<name>A0A8J4PZR7_9MYCE</name>
<evidence type="ECO:0000313" key="4">
    <source>
        <dbReference type="Proteomes" id="UP000695562"/>
    </source>
</evidence>
<reference evidence="3" key="1">
    <citation type="submission" date="2020-01" db="EMBL/GenBank/DDBJ databases">
        <title>Development of genomics and gene disruption for Polysphondylium violaceum indicates a role for the polyketide synthase stlB in stalk morphogenesis.</title>
        <authorList>
            <person name="Narita B."/>
            <person name="Kawabe Y."/>
            <person name="Kin K."/>
            <person name="Saito T."/>
            <person name="Gibbs R."/>
            <person name="Kuspa A."/>
            <person name="Muzny D."/>
            <person name="Queller D."/>
            <person name="Richards S."/>
            <person name="Strassman J."/>
            <person name="Sucgang R."/>
            <person name="Worley K."/>
            <person name="Schaap P."/>
        </authorList>
    </citation>
    <scope>NUCLEOTIDE SEQUENCE</scope>
    <source>
        <strain evidence="3">QSvi11</strain>
    </source>
</reference>
<dbReference type="AlphaFoldDB" id="A0A8J4PZR7"/>
<evidence type="ECO:0000313" key="3">
    <source>
        <dbReference type="EMBL" id="KAF2076475.1"/>
    </source>
</evidence>
<feature type="chain" id="PRO_5035223396" description="Paramecium surface antigen repeat-containing protein" evidence="2">
    <location>
        <begin position="20"/>
        <end position="364"/>
    </location>
</feature>
<dbReference type="EMBL" id="AJWJ01000059">
    <property type="protein sequence ID" value="KAF2076475.1"/>
    <property type="molecule type" value="Genomic_DNA"/>
</dbReference>
<feature type="signal peptide" evidence="2">
    <location>
        <begin position="1"/>
        <end position="19"/>
    </location>
</feature>
<evidence type="ECO:0000256" key="1">
    <source>
        <dbReference type="SAM" id="Phobius"/>
    </source>
</evidence>
<keyword evidence="1" id="KW-0812">Transmembrane</keyword>
<evidence type="ECO:0000256" key="2">
    <source>
        <dbReference type="SAM" id="SignalP"/>
    </source>
</evidence>
<keyword evidence="4" id="KW-1185">Reference proteome</keyword>
<protein>
    <recommendedName>
        <fullName evidence="5">Paramecium surface antigen repeat-containing protein</fullName>
    </recommendedName>
</protein>
<gene>
    <name evidence="3" type="ORF">CYY_002215</name>
</gene>
<keyword evidence="2" id="KW-0732">Signal</keyword>
<dbReference type="PANTHER" id="PTHR33459">
    <property type="entry name" value="DD-GDCA PROTEIN"/>
    <property type="match status" value="1"/>
</dbReference>
<feature type="transmembrane region" description="Helical" evidence="1">
    <location>
        <begin position="345"/>
        <end position="363"/>
    </location>
</feature>
<dbReference type="Proteomes" id="UP000695562">
    <property type="component" value="Unassembled WGS sequence"/>
</dbReference>